<dbReference type="GO" id="GO:0016020">
    <property type="term" value="C:membrane"/>
    <property type="evidence" value="ECO:0007669"/>
    <property type="project" value="UniProtKB-SubCell"/>
</dbReference>
<keyword evidence="3 5" id="KW-1133">Transmembrane helix</keyword>
<name>A0ABD2L5Y0_9BILA</name>
<keyword evidence="4 5" id="KW-0472">Membrane</keyword>
<evidence type="ECO:0008006" key="8">
    <source>
        <dbReference type="Google" id="ProtNLM"/>
    </source>
</evidence>
<evidence type="ECO:0000256" key="4">
    <source>
        <dbReference type="ARBA" id="ARBA00023136"/>
    </source>
</evidence>
<dbReference type="PANTHER" id="PTHR23128:SF132">
    <property type="entry name" value="SERPENTINE RECEPTOR, CLASS E (EPSILON)-RELATED"/>
    <property type="match status" value="1"/>
</dbReference>
<feature type="transmembrane region" description="Helical" evidence="5">
    <location>
        <begin position="131"/>
        <end position="151"/>
    </location>
</feature>
<protein>
    <recommendedName>
        <fullName evidence="8">G protein-coupled receptor</fullName>
    </recommendedName>
</protein>
<dbReference type="InterPro" id="IPR019408">
    <property type="entry name" value="7TM_GPCR_serpentine_rcpt_Srab"/>
</dbReference>
<evidence type="ECO:0000256" key="3">
    <source>
        <dbReference type="ARBA" id="ARBA00022989"/>
    </source>
</evidence>
<reference evidence="6 7" key="1">
    <citation type="submission" date="2024-10" db="EMBL/GenBank/DDBJ databases">
        <authorList>
            <person name="Kim D."/>
        </authorList>
    </citation>
    <scope>NUCLEOTIDE SEQUENCE [LARGE SCALE GENOMIC DNA]</scope>
    <source>
        <strain evidence="6">BH-2024</strain>
    </source>
</reference>
<evidence type="ECO:0000313" key="7">
    <source>
        <dbReference type="Proteomes" id="UP001620626"/>
    </source>
</evidence>
<feature type="transmembrane region" description="Helical" evidence="5">
    <location>
        <begin position="163"/>
        <end position="185"/>
    </location>
</feature>
<dbReference type="AlphaFoldDB" id="A0ABD2L5Y0"/>
<dbReference type="EMBL" id="JBICBT010000539">
    <property type="protein sequence ID" value="KAL3110509.1"/>
    <property type="molecule type" value="Genomic_DNA"/>
</dbReference>
<feature type="transmembrane region" description="Helical" evidence="5">
    <location>
        <begin position="243"/>
        <end position="263"/>
    </location>
</feature>
<proteinExistence type="predicted"/>
<comment type="caution">
    <text evidence="6">The sequence shown here is derived from an EMBL/GenBank/DDBJ whole genome shotgun (WGS) entry which is preliminary data.</text>
</comment>
<evidence type="ECO:0000256" key="2">
    <source>
        <dbReference type="ARBA" id="ARBA00022692"/>
    </source>
</evidence>
<feature type="transmembrane region" description="Helical" evidence="5">
    <location>
        <begin position="98"/>
        <end position="119"/>
    </location>
</feature>
<keyword evidence="2 5" id="KW-0812">Transmembrane</keyword>
<comment type="subcellular location">
    <subcellularLocation>
        <location evidence="1">Membrane</location>
        <topology evidence="1">Multi-pass membrane protein</topology>
    </subcellularLocation>
</comment>
<dbReference type="Pfam" id="PF10292">
    <property type="entry name" value="7TM_GPCR_Srab"/>
    <property type="match status" value="1"/>
</dbReference>
<evidence type="ECO:0000256" key="5">
    <source>
        <dbReference type="SAM" id="Phobius"/>
    </source>
</evidence>
<evidence type="ECO:0000256" key="1">
    <source>
        <dbReference type="ARBA" id="ARBA00004141"/>
    </source>
</evidence>
<feature type="transmembrane region" description="Helical" evidence="5">
    <location>
        <begin position="217"/>
        <end position="237"/>
    </location>
</feature>
<organism evidence="6 7">
    <name type="scientific">Heterodera trifolii</name>
    <dbReference type="NCBI Taxonomy" id="157864"/>
    <lineage>
        <taxon>Eukaryota</taxon>
        <taxon>Metazoa</taxon>
        <taxon>Ecdysozoa</taxon>
        <taxon>Nematoda</taxon>
        <taxon>Chromadorea</taxon>
        <taxon>Rhabditida</taxon>
        <taxon>Tylenchina</taxon>
        <taxon>Tylenchomorpha</taxon>
        <taxon>Tylenchoidea</taxon>
        <taxon>Heteroderidae</taxon>
        <taxon>Heteroderinae</taxon>
        <taxon>Heterodera</taxon>
    </lineage>
</organism>
<accession>A0ABD2L5Y0</accession>
<dbReference type="PANTHER" id="PTHR23128">
    <property type="entry name" value="SERPENTINE RECEPTOR, CLASS E (EPSILON)-RELATED"/>
    <property type="match status" value="1"/>
</dbReference>
<sequence length="345" mass="39149">MLTINTTLTDSEDFFLFLGGAVELLINFVGIPLSIANLILMARTSVIHPNMKAILMYQSISILTRGICRFIICLFKFILWDPISAENMSFLPELATLYFFGVYSRHFVPHVLIIERILATLFARAYERCRGCLFTLLWSPIAFAISIYIAFTTEPQKARPLANLVTIFVELVAGTIEFAIFIKLCRHNTKIYQKMLQNDDSSNNLSLRYQISENIRIGKLLIPPLMCNLFGMLNSLITISWSYFHSVIGLMIELFIITCHPFLKRDLCQILHHFGTIVANFCRRIFPSNHRISDQNTTGTAFAAPAPTVVGIAQIDLISGKALTSKSKTEEHFATLKKAWQNQQK</sequence>
<feature type="transmembrane region" description="Helical" evidence="5">
    <location>
        <begin position="14"/>
        <end position="42"/>
    </location>
</feature>
<feature type="transmembrane region" description="Helical" evidence="5">
    <location>
        <begin position="54"/>
        <end position="78"/>
    </location>
</feature>
<keyword evidence="7" id="KW-1185">Reference proteome</keyword>
<evidence type="ECO:0000313" key="6">
    <source>
        <dbReference type="EMBL" id="KAL3110509.1"/>
    </source>
</evidence>
<dbReference type="Proteomes" id="UP001620626">
    <property type="component" value="Unassembled WGS sequence"/>
</dbReference>
<gene>
    <name evidence="6" type="ORF">niasHT_019370</name>
</gene>